<evidence type="ECO:0000313" key="2">
    <source>
        <dbReference type="Proteomes" id="UP000467148"/>
    </source>
</evidence>
<proteinExistence type="predicted"/>
<keyword evidence="2" id="KW-1185">Reference proteome</keyword>
<dbReference type="EMBL" id="AP022596">
    <property type="protein sequence ID" value="BBY65045.1"/>
    <property type="molecule type" value="Genomic_DNA"/>
</dbReference>
<gene>
    <name evidence="1" type="ORF">MHEL_32880</name>
</gene>
<dbReference type="KEGG" id="mhev:MHEL_32880"/>
<reference evidence="1 2" key="1">
    <citation type="journal article" date="2019" name="Emerg. Microbes Infect.">
        <title>Comprehensive subspecies identification of 175 nontuberculous mycobacteria species based on 7547 genomic profiles.</title>
        <authorList>
            <person name="Matsumoto Y."/>
            <person name="Kinjo T."/>
            <person name="Motooka D."/>
            <person name="Nabeya D."/>
            <person name="Jung N."/>
            <person name="Uechi K."/>
            <person name="Horii T."/>
            <person name="Iida T."/>
            <person name="Fujita J."/>
            <person name="Nakamura S."/>
        </authorList>
    </citation>
    <scope>NUCLEOTIDE SEQUENCE [LARGE SCALE GENOMIC DNA]</scope>
    <source>
        <strain evidence="1 2">JCM 30396</strain>
    </source>
</reference>
<accession>A0A7I7T9Q0</accession>
<dbReference type="AlphaFoldDB" id="A0A7I7T9Q0"/>
<sequence>MRAVFDAEDEELLFEEPAPLEPVSAPAMPSPWGPANANPVTTAAAPIRAVSLAAKRFFCEDPGFDMLPPA</sequence>
<evidence type="ECO:0000313" key="1">
    <source>
        <dbReference type="EMBL" id="BBY65045.1"/>
    </source>
</evidence>
<name>A0A7I7T9Q0_9MYCO</name>
<protein>
    <submittedName>
        <fullName evidence="1">Uncharacterized protein</fullName>
    </submittedName>
</protein>
<organism evidence="1 2">
    <name type="scientific">Mycolicibacterium helvum</name>
    <dbReference type="NCBI Taxonomy" id="1534349"/>
    <lineage>
        <taxon>Bacteria</taxon>
        <taxon>Bacillati</taxon>
        <taxon>Actinomycetota</taxon>
        <taxon>Actinomycetes</taxon>
        <taxon>Mycobacteriales</taxon>
        <taxon>Mycobacteriaceae</taxon>
        <taxon>Mycolicibacterium</taxon>
    </lineage>
</organism>
<dbReference type="Proteomes" id="UP000467148">
    <property type="component" value="Chromosome"/>
</dbReference>